<dbReference type="CDD" id="cd04852">
    <property type="entry name" value="Peptidases_S8_3"/>
    <property type="match status" value="2"/>
</dbReference>
<dbReference type="Proteomes" id="UP000467840">
    <property type="component" value="Chromosome 11"/>
</dbReference>
<dbReference type="InterPro" id="IPR036852">
    <property type="entry name" value="Peptidase_S8/S53_dom_sf"/>
</dbReference>
<gene>
    <name evidence="13" type="ORF">GH714_036633</name>
</gene>
<dbReference type="InterPro" id="IPR011990">
    <property type="entry name" value="TPR-like_helical_dom_sf"/>
</dbReference>
<feature type="domain" description="Peptidase S8/S53" evidence="10">
    <location>
        <begin position="1130"/>
        <end position="1501"/>
    </location>
</feature>
<evidence type="ECO:0000259" key="11">
    <source>
        <dbReference type="Pfam" id="PF05922"/>
    </source>
</evidence>
<dbReference type="CDD" id="cd02120">
    <property type="entry name" value="PA_subtilisin_like"/>
    <property type="match status" value="2"/>
</dbReference>
<feature type="domain" description="Peptidase S8/S53" evidence="10">
    <location>
        <begin position="391"/>
        <end position="854"/>
    </location>
</feature>
<dbReference type="PROSITE" id="PS51892">
    <property type="entry name" value="SUBTILASE"/>
    <property type="match status" value="2"/>
</dbReference>
<evidence type="ECO:0000256" key="9">
    <source>
        <dbReference type="PROSITE-ProRule" id="PRU01240"/>
    </source>
</evidence>
<dbReference type="FunFam" id="3.40.50.200:FF:000006">
    <property type="entry name" value="Subtilisin-like protease SBT1.5"/>
    <property type="match status" value="2"/>
</dbReference>
<dbReference type="Gene3D" id="2.60.40.2310">
    <property type="match status" value="1"/>
</dbReference>
<comment type="subcellular location">
    <subcellularLocation>
        <location evidence="1">Secreted</location>
    </subcellularLocation>
</comment>
<dbReference type="InterPro" id="IPR000209">
    <property type="entry name" value="Peptidase_S8/S53_dom"/>
</dbReference>
<evidence type="ECO:0000313" key="13">
    <source>
        <dbReference type="EMBL" id="KAF2323696.1"/>
    </source>
</evidence>
<keyword evidence="3" id="KW-0964">Secreted</keyword>
<dbReference type="Pfam" id="PF17766">
    <property type="entry name" value="fn3_6"/>
    <property type="match status" value="1"/>
</dbReference>
<dbReference type="InterPro" id="IPR023828">
    <property type="entry name" value="Peptidase_S8_Ser-AS"/>
</dbReference>
<keyword evidence="6 9" id="KW-0378">Hydrolase</keyword>
<feature type="active site" description="Charge relay system" evidence="8 9">
    <location>
        <position position="473"/>
    </location>
</feature>
<keyword evidence="4 9" id="KW-0645">Protease</keyword>
<dbReference type="GO" id="GO:0006508">
    <property type="term" value="P:proteolysis"/>
    <property type="evidence" value="ECO:0007669"/>
    <property type="project" value="UniProtKB-KW"/>
</dbReference>
<dbReference type="InterPro" id="IPR045051">
    <property type="entry name" value="SBT"/>
</dbReference>
<evidence type="ECO:0000256" key="3">
    <source>
        <dbReference type="ARBA" id="ARBA00022525"/>
    </source>
</evidence>
<protein>
    <recommendedName>
        <fullName evidence="15">Peptidase S8/S53 domain-containing protein</fullName>
    </recommendedName>
</protein>
<dbReference type="SUPFAM" id="SSF52743">
    <property type="entry name" value="Subtilisin-like"/>
    <property type="match status" value="2"/>
</dbReference>
<evidence type="ECO:0000256" key="1">
    <source>
        <dbReference type="ARBA" id="ARBA00004613"/>
    </source>
</evidence>
<dbReference type="GO" id="GO:0005576">
    <property type="term" value="C:extracellular region"/>
    <property type="evidence" value="ECO:0007669"/>
    <property type="project" value="UniProtKB-SubCell"/>
</dbReference>
<dbReference type="InterPro" id="IPR010259">
    <property type="entry name" value="S8pro/Inhibitor_I9"/>
</dbReference>
<dbReference type="GO" id="GO:0004252">
    <property type="term" value="F:serine-type endopeptidase activity"/>
    <property type="evidence" value="ECO:0007669"/>
    <property type="project" value="UniProtKB-UniRule"/>
</dbReference>
<dbReference type="Gene3D" id="3.40.50.200">
    <property type="entry name" value="Peptidase S8/S53 domain"/>
    <property type="match status" value="2"/>
</dbReference>
<sequence length="1542" mass="167419">MILKHLKLGLSVVFYAKHFSLRVADVCLALMFIANRPLCGSDIEKIEADSNLQAVVDRFIDGHARIKSSHVEADKKEEADDDKNILRQGRGKCQIKTESLCRRHPSSDGHNRQQFRVVFTAWGSPGRTMGDTGSAVAYFEESIEFLSKLPTDNQEVISPQPLLHIIPCDFGLPCLIILVTLPLHVTDTLSVSLNKVGDLKYYDGDLKAARSYYFRSLNMRCKAIKHHSHVSSQRLDVAVSLAKIADADRSLGNEDAALDRFQEAIKLLESLTLKPEEAALEQCQYVVYMGSSSNGNGGDAKIAESAHLQMLTSIIPSHESERISLIHHYNHAFKGFSAMLTQSEASELSGHDGIVSVFQDPILQLHTTRSWDFLEGKSSMQYSHKYLHTSSDVIIGVIDTGIWPESPSFSDHGIGEIPSRWKGICMEGNDFKKSNCNRKLIGARYYDDILRIYKNNKTHVAKPRGSPRDYIGHGTHTTSIAGGARVANVSYYGLAGGTARGGSPSTRIAVYKACTLDGCSGSTILKAIDDAIKDGADIISISIGVNSIFQSDYLNDPIAIGAFHAQQMGVLVICSGGNDGPEPYTIVNSAPWIFTVAASNIDRDFQSTVLLGNGKAFQGSAINFSNLTYSRTYPLVFGEDAAAAFTPISEARDCYPGSLDRQKVAGKIVVCIDSDFSVPRQIKKLVVEDARAKGLILINEDEKGVPFDSGVFPFAEVGNIAGAQLLQYINSTKYPTATILPAVDLPMYKPAPVVAYFSSRGPAQLTENILKPDIMAPGVAILAAMIPKNESGSIPIGKKPSGYAIRSGTSMACPHVAGAAAFIKSIHREWSSSMIKSALMTTATFYNNLGKPLTNSSHSNSNPHEIGVGEINPIKALNPGLVFNTMTEDYLQFLCYFGSSQKNIRSMANTNFNCPRISFDKLISNINYPSISISKLDGHQASQAIKRIVTNVGSPNATYIARVQAPEGLMVKVLPKKLIFKEGSSKMSFKVSFNGKMASRGYNFGSVTWVDGRHTPYIVYMGSSGDDHKGEVGARIAESAHLHLLSSIIPSQESDRISLIHSYHHAFKGFSAMLTEHEASLLSDHPEVLSVFPDSVLQPQTTRSWDFLDAQSGVGSRLGYYQHHHSSLHDVIIGVIDTGIWPESPSFNDDHMGQIPSRWKGVCMEGFQFNKSSCNRKLIGARFYEVLSSFPYSPRDDPEGHGTHTASTAAGSPVANASFYGLARGTARGGSPSARIASYKVCSENGCSGAATMKAIDDATMDGVDIISISLNSTIQKEFLEDPVAIGAFHAEQMGVMVICAAGNIGPDAYTVSHTAPWILTVAASSIDREFQSRVVLGNGITIKGSAINFSNLTRSKMYRLALGEHVAINKALASDARNCVPDSLDSTKASGKIIICVINDRTIHAFDRASAVAKGWILVGKNPEDETYFAGSFPFTVVEKHEGHKIFNYMKFSKKPVATILPSVDVLGIRPSPVVASFSSRGPGNFTENILKPDIMAPGVDILAAIPPLKDKKVFPVGHQILPLNLELPWLAPMYQGLLHL</sequence>
<keyword evidence="14" id="KW-1185">Reference proteome</keyword>
<dbReference type="Pfam" id="PF05922">
    <property type="entry name" value="Inhibitor_I9"/>
    <property type="match status" value="2"/>
</dbReference>
<comment type="caution">
    <text evidence="9">Lacks conserved residue(s) required for the propagation of feature annotation.</text>
</comment>
<dbReference type="Pfam" id="PF00082">
    <property type="entry name" value="Peptidase_S8"/>
    <property type="match status" value="2"/>
</dbReference>
<evidence type="ECO:0008006" key="15">
    <source>
        <dbReference type="Google" id="ProtNLM"/>
    </source>
</evidence>
<organism evidence="13 14">
    <name type="scientific">Hevea brasiliensis</name>
    <name type="common">Para rubber tree</name>
    <name type="synonym">Siphonia brasiliensis</name>
    <dbReference type="NCBI Taxonomy" id="3981"/>
    <lineage>
        <taxon>Eukaryota</taxon>
        <taxon>Viridiplantae</taxon>
        <taxon>Streptophyta</taxon>
        <taxon>Embryophyta</taxon>
        <taxon>Tracheophyta</taxon>
        <taxon>Spermatophyta</taxon>
        <taxon>Magnoliopsida</taxon>
        <taxon>eudicotyledons</taxon>
        <taxon>Gunneridae</taxon>
        <taxon>Pentapetalae</taxon>
        <taxon>rosids</taxon>
        <taxon>fabids</taxon>
        <taxon>Malpighiales</taxon>
        <taxon>Euphorbiaceae</taxon>
        <taxon>Crotonoideae</taxon>
        <taxon>Micrandreae</taxon>
        <taxon>Hevea</taxon>
    </lineage>
</organism>
<dbReference type="PANTHER" id="PTHR10795">
    <property type="entry name" value="PROPROTEIN CONVERTASE SUBTILISIN/KEXIN"/>
    <property type="match status" value="1"/>
</dbReference>
<evidence type="ECO:0000259" key="10">
    <source>
        <dbReference type="Pfam" id="PF00082"/>
    </source>
</evidence>
<dbReference type="Gene3D" id="3.30.70.80">
    <property type="entry name" value="Peptidase S8 propeptide/proteinase inhibitor I9"/>
    <property type="match status" value="1"/>
</dbReference>
<comment type="caution">
    <text evidence="13">The sequence shown here is derived from an EMBL/GenBank/DDBJ whole genome shotgun (WGS) entry which is preliminary data.</text>
</comment>
<accession>A0A6A6NEX9</accession>
<dbReference type="GO" id="GO:0009609">
    <property type="term" value="P:response to symbiotic bacterium"/>
    <property type="evidence" value="ECO:0007669"/>
    <property type="project" value="UniProtKB-ARBA"/>
</dbReference>
<evidence type="ECO:0000256" key="8">
    <source>
        <dbReference type="PIRSR" id="PIRSR615500-1"/>
    </source>
</evidence>
<feature type="domain" description="Inhibitor I9" evidence="11">
    <location>
        <begin position="1017"/>
        <end position="1098"/>
    </location>
</feature>
<feature type="active site" description="Charge relay system" evidence="8 9">
    <location>
        <position position="399"/>
    </location>
</feature>
<evidence type="ECO:0000256" key="2">
    <source>
        <dbReference type="ARBA" id="ARBA00011073"/>
    </source>
</evidence>
<evidence type="ECO:0000256" key="4">
    <source>
        <dbReference type="ARBA" id="ARBA00022670"/>
    </source>
</evidence>
<dbReference type="InterPro" id="IPR041469">
    <property type="entry name" value="Subtilisin-like_FN3"/>
</dbReference>
<dbReference type="Gene3D" id="3.50.30.30">
    <property type="match status" value="2"/>
</dbReference>
<evidence type="ECO:0000256" key="5">
    <source>
        <dbReference type="ARBA" id="ARBA00022729"/>
    </source>
</evidence>
<dbReference type="PROSITE" id="PS00138">
    <property type="entry name" value="SUBTILASE_SER"/>
    <property type="match status" value="1"/>
</dbReference>
<feature type="domain" description="Subtilisin-like protease fibronectin type-III" evidence="12">
    <location>
        <begin position="925"/>
        <end position="1015"/>
    </location>
</feature>
<keyword evidence="7 9" id="KW-0720">Serine protease</keyword>
<dbReference type="PRINTS" id="PR00723">
    <property type="entry name" value="SUBTILISIN"/>
</dbReference>
<dbReference type="InterPro" id="IPR037045">
    <property type="entry name" value="S8pro/Inhibitor_I9_sf"/>
</dbReference>
<dbReference type="EMBL" id="JAAGAX010000002">
    <property type="protein sequence ID" value="KAF2323696.1"/>
    <property type="molecule type" value="Genomic_DNA"/>
</dbReference>
<dbReference type="SUPFAM" id="SSF48452">
    <property type="entry name" value="TPR-like"/>
    <property type="match status" value="1"/>
</dbReference>
<comment type="similarity">
    <text evidence="2 9">Belongs to the peptidase S8 family.</text>
</comment>
<name>A0A6A6NEX9_HEVBR</name>
<evidence type="ECO:0000256" key="6">
    <source>
        <dbReference type="ARBA" id="ARBA00022801"/>
    </source>
</evidence>
<dbReference type="InterPro" id="IPR015500">
    <property type="entry name" value="Peptidase_S8_subtilisin-rel"/>
</dbReference>
<reference evidence="13 14" key="1">
    <citation type="journal article" date="2020" name="Mol. Plant">
        <title>The Chromosome-Based Rubber Tree Genome Provides New Insights into Spurge Genome Evolution and Rubber Biosynthesis.</title>
        <authorList>
            <person name="Liu J."/>
            <person name="Shi C."/>
            <person name="Shi C.C."/>
            <person name="Li W."/>
            <person name="Zhang Q.J."/>
            <person name="Zhang Y."/>
            <person name="Li K."/>
            <person name="Lu H.F."/>
            <person name="Shi C."/>
            <person name="Zhu S.T."/>
            <person name="Xiao Z.Y."/>
            <person name="Nan H."/>
            <person name="Yue Y."/>
            <person name="Zhu X.G."/>
            <person name="Wu Y."/>
            <person name="Hong X.N."/>
            <person name="Fan G.Y."/>
            <person name="Tong Y."/>
            <person name="Zhang D."/>
            <person name="Mao C.L."/>
            <person name="Liu Y.L."/>
            <person name="Hao S.J."/>
            <person name="Liu W.Q."/>
            <person name="Lv M.Q."/>
            <person name="Zhang H.B."/>
            <person name="Liu Y."/>
            <person name="Hu-Tang G.R."/>
            <person name="Wang J.P."/>
            <person name="Wang J.H."/>
            <person name="Sun Y.H."/>
            <person name="Ni S.B."/>
            <person name="Chen W.B."/>
            <person name="Zhang X.C."/>
            <person name="Jiao Y.N."/>
            <person name="Eichler E.E."/>
            <person name="Li G.H."/>
            <person name="Liu X."/>
            <person name="Gao L.Z."/>
        </authorList>
    </citation>
    <scope>NUCLEOTIDE SEQUENCE [LARGE SCALE GENOMIC DNA]</scope>
    <source>
        <strain evidence="14">cv. GT1</strain>
        <tissue evidence="13">Leaf</tissue>
    </source>
</reference>
<evidence type="ECO:0000259" key="12">
    <source>
        <dbReference type="Pfam" id="PF17766"/>
    </source>
</evidence>
<evidence type="ECO:0000313" key="14">
    <source>
        <dbReference type="Proteomes" id="UP000467840"/>
    </source>
</evidence>
<keyword evidence="5" id="KW-0732">Signal</keyword>
<feature type="active site" description="Charge relay system" evidence="8 9">
    <location>
        <position position="810"/>
    </location>
</feature>
<feature type="domain" description="Inhibitor I9" evidence="11">
    <location>
        <begin position="284"/>
        <end position="366"/>
    </location>
</feature>
<dbReference type="InterPro" id="IPR034197">
    <property type="entry name" value="Peptidases_S8_3"/>
</dbReference>
<evidence type="ECO:0000256" key="7">
    <source>
        <dbReference type="ARBA" id="ARBA00022825"/>
    </source>
</evidence>
<proteinExistence type="inferred from homology"/>